<evidence type="ECO:0000313" key="3">
    <source>
        <dbReference type="Proteomes" id="UP000000517"/>
    </source>
</evidence>
<protein>
    <recommendedName>
        <fullName evidence="1">KilA-N DNA-binding domain-containing protein</fullName>
    </recommendedName>
</protein>
<dbReference type="Pfam" id="PF10543">
    <property type="entry name" value="ORF6N"/>
    <property type="match status" value="1"/>
</dbReference>
<dbReference type="RefSeq" id="WP_014546755.1">
    <property type="nucleotide sequence ID" value="NC_013410.1"/>
</dbReference>
<dbReference type="InterPro" id="IPR018873">
    <property type="entry name" value="KilA-N_DNA-bd_domain"/>
</dbReference>
<dbReference type="HOGENOM" id="CLU_055403_0_0_0"/>
<sequence>MMKNDVPAVAKSEFSLIDENMLKSRIYTIRGLKVMLDADLAEIYGYSTKAFNQQIKNNIEKFDEDFRFQLNFGEIEELSRCKICTMNMETENKEPSRSKFLTLNKGSRGSNVKYAPYAFTEQGIYMLMTVLKGERATAQSKALIRLFKQMKDYIIAENRNLLSNEGLVQIAMQTEWNTKDIAVIQSDLQKVMENFVDPSTYKHFLILNGKKLEADVAYTQIYGMAKKSIAIIDDYVGVKTLDLLRGIAKGVSVTIYSDEQGFESLADQIKNDFSAARPDVKLFTDRTRGKIHDRYIFLDYGLKGEKLFHCGASSKDAGNKITTIMQIENTEIYHILMDKLKR</sequence>
<gene>
    <name evidence="2" type="ordered locus">FSU_2636</name>
</gene>
<evidence type="ECO:0000259" key="1">
    <source>
        <dbReference type="Pfam" id="PF10543"/>
    </source>
</evidence>
<dbReference type="PATRIC" id="fig|59374.8.peg.2530"/>
<organism evidence="2 3">
    <name type="scientific">Fibrobacter succinogenes (strain ATCC 19169 / S85)</name>
    <dbReference type="NCBI Taxonomy" id="59374"/>
    <lineage>
        <taxon>Bacteria</taxon>
        <taxon>Pseudomonadati</taxon>
        <taxon>Fibrobacterota</taxon>
        <taxon>Fibrobacteria</taxon>
        <taxon>Fibrobacterales</taxon>
        <taxon>Fibrobacteraceae</taxon>
        <taxon>Fibrobacter</taxon>
    </lineage>
</organism>
<reference evidence="3" key="1">
    <citation type="submission" date="2010-08" db="EMBL/GenBank/DDBJ databases">
        <title>Complete sequence of Fibrobacter succinogenes subsp. succinogenes S85.</title>
        <authorList>
            <person name="Durkin A.S."/>
            <person name="Nelson K.E."/>
            <person name="Morrison M."/>
            <person name="Forsberg C.W."/>
            <person name="Wilson D.B."/>
            <person name="Russell J.B."/>
            <person name="Cann I.K.O."/>
            <person name="Mackie R.I."/>
            <person name="White B.A."/>
        </authorList>
    </citation>
    <scope>NUCLEOTIDE SEQUENCE [LARGE SCALE GENOMIC DNA]</scope>
    <source>
        <strain evidence="3">ATCC 19169 / S85</strain>
    </source>
</reference>
<name>D9S640_FIBSS</name>
<dbReference type="KEGG" id="fsc:FSU_2636"/>
<accession>D9S640</accession>
<dbReference type="eggNOG" id="COG1502">
    <property type="taxonomic scope" value="Bacteria"/>
</dbReference>
<dbReference type="AlphaFoldDB" id="D9S640"/>
<feature type="domain" description="KilA-N DNA-binding" evidence="1">
    <location>
        <begin position="25"/>
        <end position="130"/>
    </location>
</feature>
<dbReference type="EMBL" id="CP002158">
    <property type="protein sequence ID" value="ADL24979.1"/>
    <property type="molecule type" value="Genomic_DNA"/>
</dbReference>
<evidence type="ECO:0000313" key="2">
    <source>
        <dbReference type="EMBL" id="ADL24979.1"/>
    </source>
</evidence>
<dbReference type="STRING" id="59374.FSU_2636"/>
<dbReference type="Proteomes" id="UP000000517">
    <property type="component" value="Chromosome"/>
</dbReference>
<proteinExistence type="predicted"/>